<evidence type="ECO:0000256" key="1">
    <source>
        <dbReference type="SAM" id="MobiDB-lite"/>
    </source>
</evidence>
<feature type="non-terminal residue" evidence="2">
    <location>
        <position position="1"/>
    </location>
</feature>
<keyword evidence="2" id="KW-0808">Transferase</keyword>
<reference evidence="2" key="1">
    <citation type="submission" date="2020-02" db="EMBL/GenBank/DDBJ databases">
        <authorList>
            <person name="Meier V. D."/>
        </authorList>
    </citation>
    <scope>NUCLEOTIDE SEQUENCE</scope>
    <source>
        <strain evidence="2">AVDCRST_MAG29</strain>
    </source>
</reference>
<feature type="compositionally biased region" description="Basic and acidic residues" evidence="1">
    <location>
        <begin position="54"/>
        <end position="63"/>
    </location>
</feature>
<feature type="compositionally biased region" description="Basic and acidic residues" evidence="1">
    <location>
        <begin position="270"/>
        <end position="282"/>
    </location>
</feature>
<name>A0A6J4KYC1_9ACTN</name>
<dbReference type="EC" id="2.7.8.13" evidence="2"/>
<dbReference type="AlphaFoldDB" id="A0A6J4KYC1"/>
<dbReference type="GO" id="GO:0016740">
    <property type="term" value="F:transferase activity"/>
    <property type="evidence" value="ECO:0007669"/>
    <property type="project" value="UniProtKB-KW"/>
</dbReference>
<protein>
    <submittedName>
        <fullName evidence="2">Phospho-N-acetylmuramoyl-pentapeptide-transferase</fullName>
        <ecNumber evidence="2">2.7.8.13</ecNumber>
    </submittedName>
</protein>
<dbReference type="EMBL" id="CADCUG010000022">
    <property type="protein sequence ID" value="CAA9317879.1"/>
    <property type="molecule type" value="Genomic_DNA"/>
</dbReference>
<organism evidence="2">
    <name type="scientific">uncultured Nocardioidaceae bacterium</name>
    <dbReference type="NCBI Taxonomy" id="253824"/>
    <lineage>
        <taxon>Bacteria</taxon>
        <taxon>Bacillati</taxon>
        <taxon>Actinomycetota</taxon>
        <taxon>Actinomycetes</taxon>
        <taxon>Propionibacteriales</taxon>
        <taxon>Nocardioidaceae</taxon>
        <taxon>environmental samples</taxon>
    </lineage>
</organism>
<feature type="region of interest" description="Disordered" evidence="1">
    <location>
        <begin position="255"/>
        <end position="283"/>
    </location>
</feature>
<sequence length="354" mass="39288">ESHPPSRRAGLAGNLARHTGSDPAARATGLRAADPRRRADLAPHQARHPHHGRRGADPVHSDGVRPGQSADADHAVRLGTPPALLVRGARRRRLPRRLHQGLQAAQPGSAQQGQDGRPDSDRADLRLPGAAVPRRERRQSDVRRDLLHPRDRRVGASHGARAPAGAGHGGRGEQRREPHRRPGRSGHGLVGDGFRCVRLDQHLAEQPVVHTRRLPQVLRRTRPPRPRGRGRCHHRLRLRLPVVERRAREDLHGRHRVPLPGRCHGRPRRAHPDRAAPPDHRGAVRHHHLVGDPPGRLVQAERRLPAVPDGSVAAPLRAQRLGRGHHRDQVLDHLRHLRRRGDGCVLRGVGGRRV</sequence>
<feature type="compositionally biased region" description="Low complexity" evidence="1">
    <location>
        <begin position="156"/>
        <end position="165"/>
    </location>
</feature>
<proteinExistence type="predicted"/>
<feature type="compositionally biased region" description="Low complexity" evidence="1">
    <location>
        <begin position="100"/>
        <end position="114"/>
    </location>
</feature>
<feature type="compositionally biased region" description="Basic residues" evidence="1">
    <location>
        <begin position="255"/>
        <end position="269"/>
    </location>
</feature>
<accession>A0A6J4KYC1</accession>
<feature type="compositionally biased region" description="Basic and acidic residues" evidence="1">
    <location>
        <begin position="138"/>
        <end position="154"/>
    </location>
</feature>
<feature type="non-terminal residue" evidence="2">
    <location>
        <position position="354"/>
    </location>
</feature>
<evidence type="ECO:0000313" key="2">
    <source>
        <dbReference type="EMBL" id="CAA9317879.1"/>
    </source>
</evidence>
<feature type="region of interest" description="Disordered" evidence="1">
    <location>
        <begin position="1"/>
        <end position="191"/>
    </location>
</feature>
<feature type="compositionally biased region" description="Basic and acidic residues" evidence="1">
    <location>
        <begin position="116"/>
        <end position="125"/>
    </location>
</feature>
<feature type="compositionally biased region" description="Basic residues" evidence="1">
    <location>
        <begin position="88"/>
        <end position="99"/>
    </location>
</feature>
<gene>
    <name evidence="2" type="ORF">AVDCRST_MAG29-233</name>
</gene>